<dbReference type="PANTHER" id="PTHR21047">
    <property type="entry name" value="DTDP-6-DEOXY-D-GLUCOSE-3,5 EPIMERASE"/>
    <property type="match status" value="1"/>
</dbReference>
<feature type="active site" description="Proton acceptor" evidence="5">
    <location>
        <position position="85"/>
    </location>
</feature>
<dbReference type="STRING" id="323097.Nham_3055"/>
<sequence>MSQLFPSDDRSVLCSDGKGVRRRLEVHCLAIPDVKLIRTPRFSDTRGYFCETFQRADFAAQGLDCDFLQDNQSSSDRPGTVRGLHFQRPPFAQTKLVRVLRGSILDVAVDLRRSSSSFGRHVAMELSSESNEQLLVPAGFAHGFCTLEPDTVVFYKVDQVYSAAHDSGVNWADSRLGIEWPVASAEANLSEKDRGLPMLVDLAPVFE</sequence>
<evidence type="ECO:0000256" key="7">
    <source>
        <dbReference type="RuleBase" id="RU364069"/>
    </source>
</evidence>
<evidence type="ECO:0000256" key="5">
    <source>
        <dbReference type="PIRSR" id="PIRSR600888-1"/>
    </source>
</evidence>
<dbReference type="SUPFAM" id="SSF51182">
    <property type="entry name" value="RmlC-like cupins"/>
    <property type="match status" value="1"/>
</dbReference>
<protein>
    <recommendedName>
        <fullName evidence="4 7">dTDP-4-dehydrorhamnose 3,5-epimerase</fullName>
        <ecNumber evidence="3 7">5.1.3.13</ecNumber>
    </recommendedName>
    <alternativeName>
        <fullName evidence="7">Thymidine diphospho-4-keto-rhamnose 3,5-epimerase</fullName>
    </alternativeName>
</protein>
<comment type="catalytic activity">
    <reaction evidence="1 7">
        <text>dTDP-4-dehydro-6-deoxy-alpha-D-glucose = dTDP-4-dehydro-beta-L-rhamnose</text>
        <dbReference type="Rhea" id="RHEA:16969"/>
        <dbReference type="ChEBI" id="CHEBI:57649"/>
        <dbReference type="ChEBI" id="CHEBI:62830"/>
        <dbReference type="EC" id="5.1.3.13"/>
    </reaction>
</comment>
<comment type="pathway">
    <text evidence="7">Carbohydrate biosynthesis; dTDP-L-rhamnose biosynthesis.</text>
</comment>
<dbReference type="GO" id="GO:0008830">
    <property type="term" value="F:dTDP-4-dehydrorhamnose 3,5-epimerase activity"/>
    <property type="evidence" value="ECO:0007669"/>
    <property type="project" value="UniProtKB-UniRule"/>
</dbReference>
<dbReference type="EMBL" id="CP000319">
    <property type="protein sequence ID" value="ABE63801.1"/>
    <property type="molecule type" value="Genomic_DNA"/>
</dbReference>
<dbReference type="PANTHER" id="PTHR21047:SF2">
    <property type="entry name" value="THYMIDINE DIPHOSPHO-4-KETO-RHAMNOSE 3,5-EPIMERASE"/>
    <property type="match status" value="1"/>
</dbReference>
<dbReference type="InterPro" id="IPR014710">
    <property type="entry name" value="RmlC-like_jellyroll"/>
</dbReference>
<proteinExistence type="inferred from homology"/>
<evidence type="ECO:0000256" key="3">
    <source>
        <dbReference type="ARBA" id="ARBA00012098"/>
    </source>
</evidence>
<dbReference type="AlphaFoldDB" id="Q1QIZ6"/>
<evidence type="ECO:0000256" key="4">
    <source>
        <dbReference type="ARBA" id="ARBA00019595"/>
    </source>
</evidence>
<gene>
    <name evidence="8" type="ordered locus">Nham_3055</name>
</gene>
<dbReference type="EC" id="5.1.3.13" evidence="3 7"/>
<name>Q1QIZ6_NITHX</name>
<keyword evidence="9" id="KW-1185">Reference proteome</keyword>
<dbReference type="NCBIfam" id="TIGR01221">
    <property type="entry name" value="rmlC"/>
    <property type="match status" value="1"/>
</dbReference>
<dbReference type="CDD" id="cd00438">
    <property type="entry name" value="cupin_RmlC"/>
    <property type="match status" value="1"/>
</dbReference>
<evidence type="ECO:0000256" key="1">
    <source>
        <dbReference type="ARBA" id="ARBA00001298"/>
    </source>
</evidence>
<dbReference type="GO" id="GO:0000271">
    <property type="term" value="P:polysaccharide biosynthetic process"/>
    <property type="evidence" value="ECO:0007669"/>
    <property type="project" value="TreeGrafter"/>
</dbReference>
<accession>Q1QIZ6</accession>
<evidence type="ECO:0000256" key="2">
    <source>
        <dbReference type="ARBA" id="ARBA00001997"/>
    </source>
</evidence>
<comment type="similarity">
    <text evidence="7">Belongs to the dTDP-4-dehydrorhamnose 3,5-epimerase family.</text>
</comment>
<dbReference type="GO" id="GO:0005829">
    <property type="term" value="C:cytosol"/>
    <property type="evidence" value="ECO:0007669"/>
    <property type="project" value="TreeGrafter"/>
</dbReference>
<dbReference type="InterPro" id="IPR011051">
    <property type="entry name" value="RmlC_Cupin_sf"/>
</dbReference>
<dbReference type="InterPro" id="IPR000888">
    <property type="entry name" value="RmlC-like"/>
</dbReference>
<dbReference type="Proteomes" id="UP000001953">
    <property type="component" value="Chromosome"/>
</dbReference>
<dbReference type="UniPathway" id="UPA00124"/>
<dbReference type="GO" id="GO:0019305">
    <property type="term" value="P:dTDP-rhamnose biosynthetic process"/>
    <property type="evidence" value="ECO:0007669"/>
    <property type="project" value="UniProtKB-UniRule"/>
</dbReference>
<keyword evidence="7 8" id="KW-0413">Isomerase</keyword>
<dbReference type="HOGENOM" id="CLU_090940_1_1_5"/>
<comment type="function">
    <text evidence="2 7">Catalyzes the epimerization of the C3' and C5'positions of dTDP-6-deoxy-D-xylo-4-hexulose, forming dTDP-6-deoxy-L-lyxo-4-hexulose.</text>
</comment>
<evidence type="ECO:0000256" key="6">
    <source>
        <dbReference type="PIRSR" id="PIRSR600888-3"/>
    </source>
</evidence>
<dbReference type="Gene3D" id="2.60.120.10">
    <property type="entry name" value="Jelly Rolls"/>
    <property type="match status" value="1"/>
</dbReference>
<dbReference type="KEGG" id="nha:Nham_3055"/>
<evidence type="ECO:0000313" key="9">
    <source>
        <dbReference type="Proteomes" id="UP000001953"/>
    </source>
</evidence>
<dbReference type="eggNOG" id="COG1898">
    <property type="taxonomic scope" value="Bacteria"/>
</dbReference>
<comment type="subunit">
    <text evidence="7">Homodimer.</text>
</comment>
<dbReference type="Pfam" id="PF00908">
    <property type="entry name" value="dTDP_sugar_isom"/>
    <property type="match status" value="1"/>
</dbReference>
<feature type="site" description="Participates in a stacking interaction with the thymidine ring of dTDP-4-oxo-6-deoxyglucose" evidence="6">
    <location>
        <position position="161"/>
    </location>
</feature>
<feature type="active site" description="Proton donor" evidence="5">
    <location>
        <position position="155"/>
    </location>
</feature>
<evidence type="ECO:0000313" key="8">
    <source>
        <dbReference type="EMBL" id="ABE63801.1"/>
    </source>
</evidence>
<reference evidence="8 9" key="1">
    <citation type="submission" date="2006-03" db="EMBL/GenBank/DDBJ databases">
        <title>Complete sequence of chromosome of Nitrobacter hamburgensis X14.</title>
        <authorList>
            <consortium name="US DOE Joint Genome Institute"/>
            <person name="Copeland A."/>
            <person name="Lucas S."/>
            <person name="Lapidus A."/>
            <person name="Barry K."/>
            <person name="Detter J.C."/>
            <person name="Glavina del Rio T."/>
            <person name="Hammon N."/>
            <person name="Israni S."/>
            <person name="Dalin E."/>
            <person name="Tice H."/>
            <person name="Pitluck S."/>
            <person name="Chain P."/>
            <person name="Malfatti S."/>
            <person name="Shin M."/>
            <person name="Vergez L."/>
            <person name="Schmutz J."/>
            <person name="Larimer F."/>
            <person name="Land M."/>
            <person name="Hauser L."/>
            <person name="Kyrpides N."/>
            <person name="Ivanova N."/>
            <person name="Ward B."/>
            <person name="Arp D."/>
            <person name="Klotz M."/>
            <person name="Stein L."/>
            <person name="O'Mullan G."/>
            <person name="Starkenburg S."/>
            <person name="Sayavedra L."/>
            <person name="Poret-Peterson A.T."/>
            <person name="Gentry M.E."/>
            <person name="Bruce D."/>
            <person name="Richardson P."/>
        </authorList>
    </citation>
    <scope>NUCLEOTIDE SEQUENCE [LARGE SCALE GENOMIC DNA]</scope>
    <source>
        <strain evidence="9">DSM 10229 / NCIMB 13809 / X14</strain>
    </source>
</reference>
<organism evidence="8 9">
    <name type="scientific">Nitrobacter hamburgensis (strain DSM 10229 / NCIMB 13809 / X14)</name>
    <dbReference type="NCBI Taxonomy" id="323097"/>
    <lineage>
        <taxon>Bacteria</taxon>
        <taxon>Pseudomonadati</taxon>
        <taxon>Pseudomonadota</taxon>
        <taxon>Alphaproteobacteria</taxon>
        <taxon>Hyphomicrobiales</taxon>
        <taxon>Nitrobacteraceae</taxon>
        <taxon>Nitrobacter</taxon>
    </lineage>
</organism>